<dbReference type="Gene3D" id="1.10.10.60">
    <property type="entry name" value="Homeodomain-like"/>
    <property type="match status" value="1"/>
</dbReference>
<evidence type="ECO:0000256" key="1">
    <source>
        <dbReference type="SAM" id="MobiDB-lite"/>
    </source>
</evidence>
<evidence type="ECO:0000313" key="2">
    <source>
        <dbReference type="EMBL" id="RAK52587.1"/>
    </source>
</evidence>
<dbReference type="Pfam" id="PF20901">
    <property type="entry name" value="Sf6_terminase"/>
    <property type="match status" value="1"/>
</dbReference>
<dbReference type="OrthoDB" id="7210775at2"/>
<evidence type="ECO:0008006" key="4">
    <source>
        <dbReference type="Google" id="ProtNLM"/>
    </source>
</evidence>
<proteinExistence type="predicted"/>
<sequence length="168" mass="18963">MARSPRQKQPTPRSKRPNKRGEVVQVRYSREVAERICDRMSKGDVWFKICNTDGMPAYATLYQWLRKYPDFAEAYAQAKEVAGELRADQALMVAEACTPATVTADRLKVSTLQWMASKHAPARFGSRGAKADPEEVVITIKPRQFERAVRADGTIYVRDVTPGEGDRD</sequence>
<name>A0A328ADK7_9CAUL</name>
<feature type="region of interest" description="Disordered" evidence="1">
    <location>
        <begin position="1"/>
        <end position="22"/>
    </location>
</feature>
<dbReference type="AlphaFoldDB" id="A0A328ADK7"/>
<evidence type="ECO:0000313" key="3">
    <source>
        <dbReference type="Proteomes" id="UP000249725"/>
    </source>
</evidence>
<organism evidence="2 3">
    <name type="scientific">Phenylobacterium deserti</name>
    <dbReference type="NCBI Taxonomy" id="1914756"/>
    <lineage>
        <taxon>Bacteria</taxon>
        <taxon>Pseudomonadati</taxon>
        <taxon>Pseudomonadota</taxon>
        <taxon>Alphaproteobacteria</taxon>
        <taxon>Caulobacterales</taxon>
        <taxon>Caulobacteraceae</taxon>
        <taxon>Phenylobacterium</taxon>
    </lineage>
</organism>
<comment type="caution">
    <text evidence="2">The sequence shown here is derived from an EMBL/GenBank/DDBJ whole genome shotgun (WGS) entry which is preliminary data.</text>
</comment>
<gene>
    <name evidence="2" type="ORF">DJ018_10275</name>
</gene>
<reference evidence="3" key="1">
    <citation type="submission" date="2018-05" db="EMBL/GenBank/DDBJ databases">
        <authorList>
            <person name="Li X."/>
        </authorList>
    </citation>
    <scope>NUCLEOTIDE SEQUENCE [LARGE SCALE GENOMIC DNA]</scope>
    <source>
        <strain evidence="3">YIM 73061</strain>
    </source>
</reference>
<accession>A0A328ADK7</accession>
<dbReference type="EMBL" id="QFYR01000002">
    <property type="protein sequence ID" value="RAK52587.1"/>
    <property type="molecule type" value="Genomic_DNA"/>
</dbReference>
<protein>
    <recommendedName>
        <fullName evidence="4">Terminase small subunit</fullName>
    </recommendedName>
</protein>
<dbReference type="Proteomes" id="UP000249725">
    <property type="component" value="Unassembled WGS sequence"/>
</dbReference>
<dbReference type="RefSeq" id="WP_111514873.1">
    <property type="nucleotide sequence ID" value="NZ_QFYR01000002.1"/>
</dbReference>
<dbReference type="InterPro" id="IPR048683">
    <property type="entry name" value="Sf6_terminase"/>
</dbReference>
<keyword evidence="3" id="KW-1185">Reference proteome</keyword>